<reference evidence="2" key="1">
    <citation type="submission" date="2011-03" db="EMBL/GenBank/DDBJ databases">
        <title>The Genome Sequence of Nematocida sp1 strain ERTm2.</title>
        <authorList>
            <consortium name="The Broad Institute Genome Sequencing Platform"/>
            <consortium name="The Broad Institute Genome Sequencing Center for Infectious Disease"/>
            <person name="Cuomo C."/>
            <person name="Troemel E."/>
            <person name="Young S.K."/>
            <person name="Zeng Q."/>
            <person name="Gargeya S."/>
            <person name="Fitzgerald M."/>
            <person name="Haas B."/>
            <person name="Abouelleil A."/>
            <person name="Alvarado L."/>
            <person name="Arachchi H.M."/>
            <person name="Berlin A."/>
            <person name="Brown A."/>
            <person name="Chapman S.B."/>
            <person name="Chen Z."/>
            <person name="Dunbar C."/>
            <person name="Freedman E."/>
            <person name="Gearin G."/>
            <person name="Gellesch M."/>
            <person name="Goldberg J."/>
            <person name="Griggs A."/>
            <person name="Gujja S."/>
            <person name="Heilman E.R."/>
            <person name="Heiman D."/>
            <person name="Howarth C."/>
            <person name="Larson L."/>
            <person name="Lui A."/>
            <person name="MacDonald P.J.P."/>
            <person name="Mehta T."/>
            <person name="Montmayeur A."/>
            <person name="Murphy C."/>
            <person name="Neiman D."/>
            <person name="Pearson M."/>
            <person name="Priest M."/>
            <person name="Roberts A."/>
            <person name="Saif S."/>
            <person name="Shea T."/>
            <person name="Shenoy N."/>
            <person name="Sisk P."/>
            <person name="Stolte C."/>
            <person name="Sykes S."/>
            <person name="White J."/>
            <person name="Yandava C."/>
            <person name="Wortman J."/>
            <person name="Nusbaum C."/>
            <person name="Birren B."/>
        </authorList>
    </citation>
    <scope>NUCLEOTIDE SEQUENCE</scope>
    <source>
        <strain evidence="2">ERTm2</strain>
    </source>
</reference>
<name>H8ZC73_NEMA1</name>
<dbReference type="AlphaFoldDB" id="H8ZC73"/>
<dbReference type="Proteomes" id="UP000005622">
    <property type="component" value="Unassembled WGS sequence"/>
</dbReference>
<accession>A0A086IZQ2</accession>
<reference evidence="3" key="2">
    <citation type="submission" date="2012-10" db="EMBL/GenBank/DDBJ databases">
        <authorList>
            <consortium name="The Broad Institute Genome Sequencing Platform"/>
            <consortium name="The Broad Institute Genome Sequencing Center for Infectious Disease"/>
            <person name="Cuomo C."/>
            <person name="Troemel E."/>
            <person name="Walker B."/>
            <person name="Young S.K."/>
            <person name="Zeng Q."/>
            <person name="Gargeya S."/>
            <person name="Fitzgerald M."/>
            <person name="Haas B."/>
            <person name="Abouelleil A."/>
            <person name="Alvarado L."/>
            <person name="Arachchi H.M."/>
            <person name="Berlin A.M."/>
            <person name="Chapman S.B."/>
            <person name="Goldberg J."/>
            <person name="Griggs A."/>
            <person name="Gujja S."/>
            <person name="Hansen M."/>
            <person name="Howarth C."/>
            <person name="Imamovic A."/>
            <person name="Larimer J."/>
            <person name="McCowan C."/>
            <person name="Murphy C."/>
            <person name="Neiman D."/>
            <person name="Pearson M."/>
            <person name="Priest M."/>
            <person name="Roberts A."/>
            <person name="Saif S."/>
            <person name="Shea T."/>
            <person name="Sisk P."/>
            <person name="Sykes S."/>
            <person name="Wortman J."/>
            <person name="Nusbaum C."/>
            <person name="Birren B."/>
        </authorList>
    </citation>
    <scope>NUCLEOTIDE SEQUENCE</scope>
    <source>
        <strain evidence="3">ERTm6</strain>
    </source>
</reference>
<feature type="coiled-coil region" evidence="1">
    <location>
        <begin position="28"/>
        <end position="58"/>
    </location>
</feature>
<keyword evidence="1" id="KW-0175">Coiled coil</keyword>
<reference evidence="3 4" key="3">
    <citation type="journal article" date="2014" name="Genome Announc.">
        <title>Genome Sequence of the Microsporidian Species Nematocida sp1 Strain ERTm6 (ATCC PRA-372).</title>
        <authorList>
            <person name="Bakowski M.A."/>
            <person name="Priest M."/>
            <person name="Young S."/>
            <person name="Cuomo C.A."/>
            <person name="Troemel E.R."/>
        </authorList>
    </citation>
    <scope>NUCLEOTIDE SEQUENCE [LARGE SCALE GENOMIC DNA]</scope>
    <source>
        <strain evidence="3 4">ERTm6</strain>
    </source>
</reference>
<dbReference type="Proteomes" id="UP000054524">
    <property type="component" value="Unassembled WGS sequence"/>
</dbReference>
<organism evidence="2">
    <name type="scientific">Nematocida ausubeli (strain ATCC PRA-371 / ERTm2)</name>
    <name type="common">Nematode killer fungus</name>
    <dbReference type="NCBI Taxonomy" id="1913371"/>
    <lineage>
        <taxon>Eukaryota</taxon>
        <taxon>Fungi</taxon>
        <taxon>Fungi incertae sedis</taxon>
        <taxon>Microsporidia</taxon>
        <taxon>Nematocida</taxon>
    </lineage>
</organism>
<protein>
    <submittedName>
        <fullName evidence="2">Uncharacterized protein</fullName>
    </submittedName>
</protein>
<dbReference type="EMBL" id="AKIJ01000005">
    <property type="protein sequence ID" value="KFG25370.1"/>
    <property type="molecule type" value="Genomic_DNA"/>
</dbReference>
<keyword evidence="4" id="KW-1185">Reference proteome</keyword>
<accession>H8ZC73</accession>
<evidence type="ECO:0000313" key="2">
    <source>
        <dbReference type="EMBL" id="EHY65709.1"/>
    </source>
</evidence>
<dbReference type="OrthoDB" id="10252174at2759"/>
<evidence type="ECO:0000256" key="1">
    <source>
        <dbReference type="SAM" id="Coils"/>
    </source>
</evidence>
<evidence type="ECO:0000313" key="3">
    <source>
        <dbReference type="EMBL" id="KFG25370.1"/>
    </source>
</evidence>
<gene>
    <name evidence="2" type="ORF">NERG_01316</name>
    <name evidence="3" type="ORF">NESG_02143</name>
</gene>
<dbReference type="HOGENOM" id="CLU_131641_0_0_1"/>
<proteinExistence type="predicted"/>
<dbReference type="InterPro" id="IPR047002">
    <property type="entry name" value="Tcp10_C_sf"/>
</dbReference>
<dbReference type="EMBL" id="JH604635">
    <property type="protein sequence ID" value="EHY65709.1"/>
    <property type="molecule type" value="Genomic_DNA"/>
</dbReference>
<evidence type="ECO:0000313" key="4">
    <source>
        <dbReference type="Proteomes" id="UP000054524"/>
    </source>
</evidence>
<sequence>MDGILKERLSVIDRLIQKIRDEKEVRVTDILKEEIDRLKRLNAEYEEVLSKKKVKSKEEIKGNKIKYTLSDGSIYVINKTKNYKYLYDINTSIITYEFGNGQIERTFPFGIKEIRMPDGKIVIKSSEKEYDLL</sequence>
<dbReference type="Gene3D" id="2.60.450.20">
    <property type="match status" value="1"/>
</dbReference>